<dbReference type="EMBL" id="GBXM01086636">
    <property type="protein sequence ID" value="JAH21941.1"/>
    <property type="molecule type" value="Transcribed_RNA"/>
</dbReference>
<name>A0A0E9QYC7_ANGAN</name>
<reference evidence="1" key="2">
    <citation type="journal article" date="2015" name="Fish Shellfish Immunol.">
        <title>Early steps in the European eel (Anguilla anguilla)-Vibrio vulnificus interaction in the gills: Role of the RtxA13 toxin.</title>
        <authorList>
            <person name="Callol A."/>
            <person name="Pajuelo D."/>
            <person name="Ebbesson L."/>
            <person name="Teles M."/>
            <person name="MacKenzie S."/>
            <person name="Amaro C."/>
        </authorList>
    </citation>
    <scope>NUCLEOTIDE SEQUENCE</scope>
</reference>
<organism evidence="1">
    <name type="scientific">Anguilla anguilla</name>
    <name type="common">European freshwater eel</name>
    <name type="synonym">Muraena anguilla</name>
    <dbReference type="NCBI Taxonomy" id="7936"/>
    <lineage>
        <taxon>Eukaryota</taxon>
        <taxon>Metazoa</taxon>
        <taxon>Chordata</taxon>
        <taxon>Craniata</taxon>
        <taxon>Vertebrata</taxon>
        <taxon>Euteleostomi</taxon>
        <taxon>Actinopterygii</taxon>
        <taxon>Neopterygii</taxon>
        <taxon>Teleostei</taxon>
        <taxon>Anguilliformes</taxon>
        <taxon>Anguillidae</taxon>
        <taxon>Anguilla</taxon>
    </lineage>
</organism>
<evidence type="ECO:0000313" key="1">
    <source>
        <dbReference type="EMBL" id="JAH21941.1"/>
    </source>
</evidence>
<protein>
    <submittedName>
        <fullName evidence="1">Uncharacterized protein</fullName>
    </submittedName>
</protein>
<proteinExistence type="predicted"/>
<sequence length="64" mass="7365">MCSSWLCVLSEFHNSSANKAGSQTQMIKTITLFGTWENVNCSEFHFPKNSMFADTRFTHDTDQR</sequence>
<reference evidence="1" key="1">
    <citation type="submission" date="2014-11" db="EMBL/GenBank/DDBJ databases">
        <authorList>
            <person name="Amaro Gonzalez C."/>
        </authorList>
    </citation>
    <scope>NUCLEOTIDE SEQUENCE</scope>
</reference>
<dbReference type="AlphaFoldDB" id="A0A0E9QYC7"/>
<accession>A0A0E9QYC7</accession>